<proteinExistence type="predicted"/>
<evidence type="ECO:0000313" key="2">
    <source>
        <dbReference type="EMBL" id="MBW32742.1"/>
    </source>
</evidence>
<feature type="compositionally biased region" description="Polar residues" evidence="1">
    <location>
        <begin position="57"/>
        <end position="66"/>
    </location>
</feature>
<dbReference type="EMBL" id="GGFM01011991">
    <property type="protein sequence ID" value="MBW32742.1"/>
    <property type="molecule type" value="Transcribed_RNA"/>
</dbReference>
<dbReference type="AlphaFoldDB" id="A0A2M3ZW76"/>
<feature type="region of interest" description="Disordered" evidence="1">
    <location>
        <begin position="41"/>
        <end position="83"/>
    </location>
</feature>
<organism evidence="2">
    <name type="scientific">Anopheles braziliensis</name>
    <dbReference type="NCBI Taxonomy" id="58242"/>
    <lineage>
        <taxon>Eukaryota</taxon>
        <taxon>Metazoa</taxon>
        <taxon>Ecdysozoa</taxon>
        <taxon>Arthropoda</taxon>
        <taxon>Hexapoda</taxon>
        <taxon>Insecta</taxon>
        <taxon>Pterygota</taxon>
        <taxon>Neoptera</taxon>
        <taxon>Endopterygota</taxon>
        <taxon>Diptera</taxon>
        <taxon>Nematocera</taxon>
        <taxon>Culicoidea</taxon>
        <taxon>Culicidae</taxon>
        <taxon>Anophelinae</taxon>
        <taxon>Anopheles</taxon>
    </lineage>
</organism>
<feature type="compositionally biased region" description="Basic and acidic residues" evidence="1">
    <location>
        <begin position="71"/>
        <end position="83"/>
    </location>
</feature>
<protein>
    <submittedName>
        <fullName evidence="2">Putative secreted peptide</fullName>
    </submittedName>
</protein>
<evidence type="ECO:0000256" key="1">
    <source>
        <dbReference type="SAM" id="MobiDB-lite"/>
    </source>
</evidence>
<sequence length="83" mass="9232">MMLLLLLWAGTLGGPGVFPGERLWKRFAIFMLDAIAPSSAATATKGNRRGEKRPPTNAVQCLNQTRAAGCKTERNKEQQHWKH</sequence>
<name>A0A2M3ZW76_9DIPT</name>
<accession>A0A2M3ZW76</accession>
<reference evidence="2" key="1">
    <citation type="submission" date="2018-01" db="EMBL/GenBank/DDBJ databases">
        <title>An insight into the sialome of Amazonian anophelines.</title>
        <authorList>
            <person name="Ribeiro J.M."/>
            <person name="Scarpassa V."/>
            <person name="Calvo E."/>
        </authorList>
    </citation>
    <scope>NUCLEOTIDE SEQUENCE</scope>
    <source>
        <tissue evidence="2">Salivary glands</tissue>
    </source>
</reference>